<evidence type="ECO:0000256" key="6">
    <source>
        <dbReference type="SAM" id="Phobius"/>
    </source>
</evidence>
<keyword evidence="4 6" id="KW-1133">Transmembrane helix</keyword>
<evidence type="ECO:0000256" key="4">
    <source>
        <dbReference type="ARBA" id="ARBA00022989"/>
    </source>
</evidence>
<dbReference type="InterPro" id="IPR004477">
    <property type="entry name" value="ComEC_N"/>
</dbReference>
<feature type="transmembrane region" description="Helical" evidence="6">
    <location>
        <begin position="154"/>
        <end position="173"/>
    </location>
</feature>
<feature type="transmembrane region" description="Helical" evidence="6">
    <location>
        <begin position="123"/>
        <end position="142"/>
    </location>
</feature>
<dbReference type="NCBIfam" id="TIGR00360">
    <property type="entry name" value="ComEC_N-term"/>
    <property type="match status" value="1"/>
</dbReference>
<keyword evidence="3 6" id="KW-0812">Transmembrane</keyword>
<feature type="transmembrane region" description="Helical" evidence="6">
    <location>
        <begin position="349"/>
        <end position="370"/>
    </location>
</feature>
<dbReference type="InterPro" id="IPR052159">
    <property type="entry name" value="Competence_DNA_uptake"/>
</dbReference>
<keyword evidence="2" id="KW-1003">Cell membrane</keyword>
<sequence>MLTINRENSLCSQSLNYGDELLIPTGYEEVSPPYNPGELDYKRFLAGKDIWHQDYLQAVELKKISTGKGNPLIAYALALRQRMVVKFSAYISDKDAYSVASTLILGYRAELSDALLQAFSNTGTIHVLSVSGMHVVIVFWLLSKLLWWMNRHQYLRTGKLVILLSAVWGYALLTGFSPSILRATIMISFVMAASLFGQQNRVYNSIAASAFFLLLYNPKFIIDIGFQLSYLAVLGIVFLYPLMRAAFPVGNRLVRPIVEYTWMSVGAQAGAGPLAAFYFHQFPVYFLPANLLIVLPASSIMYLGFGLLLVPPGQVASWIGIALEKLILLTNASLSYIEQLPLASIGGIWLTWWQDALIYILIVMAVISLAARKKYGVYAVLGCTTLLVCSSFSTTLQSDDRQEIVLFNVRRNLAIGLVDERKVWLYSNLASVDDRTIRYSVLPKLEAHVPIENIHFIPQDSNYHDHQLYVKGGVIQFDNTRLLVYDGTATYGGRLDVDILVLRNNPRKSLQTLLATINCRLLLLDGSNFDSTIDRLVTEAGALDIPVYVLKDNFAYVWKLDADHHE</sequence>
<feature type="domain" description="ComEC/Rec2-related protein" evidence="7">
    <location>
        <begin position="103"/>
        <end position="370"/>
    </location>
</feature>
<keyword evidence="5 6" id="KW-0472">Membrane</keyword>
<dbReference type="Proteomes" id="UP000660862">
    <property type="component" value="Unassembled WGS sequence"/>
</dbReference>
<dbReference type="PANTHER" id="PTHR30619:SF1">
    <property type="entry name" value="RECOMBINATION PROTEIN 2"/>
    <property type="match status" value="1"/>
</dbReference>
<dbReference type="PANTHER" id="PTHR30619">
    <property type="entry name" value="DNA INTERNALIZATION/COMPETENCE PROTEIN COMEC/REC2"/>
    <property type="match status" value="1"/>
</dbReference>
<gene>
    <name evidence="8" type="ORF">GCM10007415_19780</name>
</gene>
<evidence type="ECO:0000256" key="2">
    <source>
        <dbReference type="ARBA" id="ARBA00022475"/>
    </source>
</evidence>
<accession>A0A917MB11</accession>
<comment type="caution">
    <text evidence="8">The sequence shown here is derived from an EMBL/GenBank/DDBJ whole genome shotgun (WGS) entry which is preliminary data.</text>
</comment>
<evidence type="ECO:0000313" key="8">
    <source>
        <dbReference type="EMBL" id="GGG86298.1"/>
    </source>
</evidence>
<comment type="subcellular location">
    <subcellularLocation>
        <location evidence="1">Cell membrane</location>
        <topology evidence="1">Multi-pass membrane protein</topology>
    </subcellularLocation>
</comment>
<evidence type="ECO:0000256" key="3">
    <source>
        <dbReference type="ARBA" id="ARBA00022692"/>
    </source>
</evidence>
<evidence type="ECO:0000259" key="7">
    <source>
        <dbReference type="Pfam" id="PF03772"/>
    </source>
</evidence>
<keyword evidence="9" id="KW-1185">Reference proteome</keyword>
<organism evidence="8 9">
    <name type="scientific">Parapedobacter pyrenivorans</name>
    <dbReference type="NCBI Taxonomy" id="1305674"/>
    <lineage>
        <taxon>Bacteria</taxon>
        <taxon>Pseudomonadati</taxon>
        <taxon>Bacteroidota</taxon>
        <taxon>Sphingobacteriia</taxon>
        <taxon>Sphingobacteriales</taxon>
        <taxon>Sphingobacteriaceae</taxon>
        <taxon>Parapedobacter</taxon>
    </lineage>
</organism>
<protein>
    <recommendedName>
        <fullName evidence="7">ComEC/Rec2-related protein domain-containing protein</fullName>
    </recommendedName>
</protein>
<feature type="transmembrane region" description="Helical" evidence="6">
    <location>
        <begin position="377"/>
        <end position="396"/>
    </location>
</feature>
<dbReference type="GO" id="GO:0005886">
    <property type="term" value="C:plasma membrane"/>
    <property type="evidence" value="ECO:0007669"/>
    <property type="project" value="UniProtKB-SubCell"/>
</dbReference>
<feature type="transmembrane region" description="Helical" evidence="6">
    <location>
        <begin position="285"/>
        <end position="308"/>
    </location>
</feature>
<feature type="transmembrane region" description="Helical" evidence="6">
    <location>
        <begin position="228"/>
        <end position="247"/>
    </location>
</feature>
<evidence type="ECO:0000256" key="5">
    <source>
        <dbReference type="ARBA" id="ARBA00023136"/>
    </source>
</evidence>
<evidence type="ECO:0000256" key="1">
    <source>
        <dbReference type="ARBA" id="ARBA00004651"/>
    </source>
</evidence>
<reference evidence="8" key="2">
    <citation type="submission" date="2020-09" db="EMBL/GenBank/DDBJ databases">
        <authorList>
            <person name="Sun Q."/>
            <person name="Zhou Y."/>
        </authorList>
    </citation>
    <scope>NUCLEOTIDE SEQUENCE</scope>
    <source>
        <strain evidence="8">CGMCC 1.12195</strain>
    </source>
</reference>
<dbReference type="AlphaFoldDB" id="A0A917MB11"/>
<feature type="transmembrane region" description="Helical" evidence="6">
    <location>
        <begin position="259"/>
        <end position="279"/>
    </location>
</feature>
<dbReference type="Pfam" id="PF03772">
    <property type="entry name" value="Competence"/>
    <property type="match status" value="1"/>
</dbReference>
<proteinExistence type="predicted"/>
<feature type="transmembrane region" description="Helical" evidence="6">
    <location>
        <begin position="203"/>
        <end position="222"/>
    </location>
</feature>
<dbReference type="EMBL" id="BMER01000001">
    <property type="protein sequence ID" value="GGG86298.1"/>
    <property type="molecule type" value="Genomic_DNA"/>
</dbReference>
<name>A0A917MB11_9SPHI</name>
<evidence type="ECO:0000313" key="9">
    <source>
        <dbReference type="Proteomes" id="UP000660862"/>
    </source>
</evidence>
<reference evidence="8" key="1">
    <citation type="journal article" date="2014" name="Int. J. Syst. Evol. Microbiol.">
        <title>Complete genome sequence of Corynebacterium casei LMG S-19264T (=DSM 44701T), isolated from a smear-ripened cheese.</title>
        <authorList>
            <consortium name="US DOE Joint Genome Institute (JGI-PGF)"/>
            <person name="Walter F."/>
            <person name="Albersmeier A."/>
            <person name="Kalinowski J."/>
            <person name="Ruckert C."/>
        </authorList>
    </citation>
    <scope>NUCLEOTIDE SEQUENCE</scope>
    <source>
        <strain evidence="8">CGMCC 1.12195</strain>
    </source>
</reference>